<dbReference type="SUPFAM" id="SSF52047">
    <property type="entry name" value="RNI-like"/>
    <property type="match status" value="1"/>
</dbReference>
<organism evidence="1 2">
    <name type="scientific">Entomortierella parvispora</name>
    <dbReference type="NCBI Taxonomy" id="205924"/>
    <lineage>
        <taxon>Eukaryota</taxon>
        <taxon>Fungi</taxon>
        <taxon>Fungi incertae sedis</taxon>
        <taxon>Mucoromycota</taxon>
        <taxon>Mortierellomycotina</taxon>
        <taxon>Mortierellomycetes</taxon>
        <taxon>Mortierellales</taxon>
        <taxon>Mortierellaceae</taxon>
        <taxon>Entomortierella</taxon>
    </lineage>
</organism>
<dbReference type="SUPFAM" id="SSF81383">
    <property type="entry name" value="F-box domain"/>
    <property type="match status" value="1"/>
</dbReference>
<gene>
    <name evidence="1" type="ORF">EMPS_07432</name>
</gene>
<reference evidence="1" key="2">
    <citation type="journal article" date="2022" name="Microbiol. Resour. Announc.">
        <title>Whole-Genome Sequence of Entomortierella parvispora E1425, a Mucoromycotan Fungus Associated with Burkholderiaceae-Related Endosymbiotic Bacteria.</title>
        <authorList>
            <person name="Herlambang A."/>
            <person name="Guo Y."/>
            <person name="Takashima Y."/>
            <person name="Narisawa K."/>
            <person name="Ohta H."/>
            <person name="Nishizawa T."/>
        </authorList>
    </citation>
    <scope>NUCLEOTIDE SEQUENCE</scope>
    <source>
        <strain evidence="1">E1425</strain>
    </source>
</reference>
<evidence type="ECO:0008006" key="3">
    <source>
        <dbReference type="Google" id="ProtNLM"/>
    </source>
</evidence>
<dbReference type="Gene3D" id="3.80.10.10">
    <property type="entry name" value="Ribonuclease Inhibitor"/>
    <property type="match status" value="1"/>
</dbReference>
<comment type="caution">
    <text evidence="1">The sequence shown here is derived from an EMBL/GenBank/DDBJ whole genome shotgun (WGS) entry which is preliminary data.</text>
</comment>
<reference evidence="1" key="1">
    <citation type="submission" date="2021-11" db="EMBL/GenBank/DDBJ databases">
        <authorList>
            <person name="Herlambang A."/>
            <person name="Guo Y."/>
            <person name="Takashima Y."/>
            <person name="Nishizawa T."/>
        </authorList>
    </citation>
    <scope>NUCLEOTIDE SEQUENCE</scope>
    <source>
        <strain evidence="1">E1425</strain>
    </source>
</reference>
<dbReference type="Proteomes" id="UP000827284">
    <property type="component" value="Unassembled WGS sequence"/>
</dbReference>
<dbReference type="InterPro" id="IPR036047">
    <property type="entry name" value="F-box-like_dom_sf"/>
</dbReference>
<evidence type="ECO:0000313" key="2">
    <source>
        <dbReference type="Proteomes" id="UP000827284"/>
    </source>
</evidence>
<dbReference type="AlphaFoldDB" id="A0A9P3HEA2"/>
<protein>
    <recommendedName>
        <fullName evidence="3">F-box domain-containing protein</fullName>
    </recommendedName>
</protein>
<dbReference type="PANTHER" id="PTHR16134">
    <property type="entry name" value="F-BOX/TPR REPEAT PROTEIN POF3"/>
    <property type="match status" value="1"/>
</dbReference>
<dbReference type="OrthoDB" id="550575at2759"/>
<dbReference type="InterPro" id="IPR032675">
    <property type="entry name" value="LRR_dom_sf"/>
</dbReference>
<accession>A0A9P3HEA2</accession>
<proteinExistence type="predicted"/>
<name>A0A9P3HEA2_9FUNG</name>
<dbReference type="EMBL" id="BQFW01000010">
    <property type="protein sequence ID" value="GJJ75074.1"/>
    <property type="molecule type" value="Genomic_DNA"/>
</dbReference>
<keyword evidence="2" id="KW-1185">Reference proteome</keyword>
<sequence>MTIPLICEEIAASLDQTDIAHCTLVSSDWNEAFSRVLWKNLFFHRQQDVAQFQRNRSVSHDGSQRAKMSPMQQGLIRNKDYVLCIHSVFCYTFQSSLLGGTQPETLTRSNTTASNNDAILEQPFPNLVRLETLASELHNKGIVDNTNTEKLLQFVTLNTTLTTIVLINFPLASVKTSKLLGVTLETHENLNSVTISCFKTADRSSIRHVLRGAALGNVQKLVVICRSTVAWDDEPLAALEPTASSPFQLLPEGYQSGLKDLTLEASLTHALDKTLLPLLRHCPNLRRLYIPQLAYIAEHQDSIVEQDLGPALKTWCPNLRDLDLGCSLATDKAMVSLLNNCRDLRSLTFSSPNALGSLSTQALVGFHATLERLDIGICTGVDSKDLQLVLTSCPNLTVLKTVLTMESSSGNENGHGGHGRYHDLCEARIEIQDLPLGAVPAWVCLKLRVLQVGFSGFTSLGGVHVSDQNEIEISATVHRYVDHIYSQLSKLTELRTLVLAGEREVEGNGITSAAPTVKVPAMFDFSLSGGLNQLESLHHLQELDLTNFPQDKIADDEVVWMKTHWPRLQRVIGYNGKQHFDRAKAAKSVTIV</sequence>
<dbReference type="PANTHER" id="PTHR16134:SF119">
    <property type="entry name" value="AT02038P-RELATED"/>
    <property type="match status" value="1"/>
</dbReference>
<evidence type="ECO:0000313" key="1">
    <source>
        <dbReference type="EMBL" id="GJJ75074.1"/>
    </source>
</evidence>